<evidence type="ECO:0000313" key="2">
    <source>
        <dbReference type="EMBL" id="PEN06968.1"/>
    </source>
</evidence>
<dbReference type="Proteomes" id="UP000221024">
    <property type="component" value="Unassembled WGS sequence"/>
</dbReference>
<evidence type="ECO:0000313" key="3">
    <source>
        <dbReference type="Proteomes" id="UP000221024"/>
    </source>
</evidence>
<keyword evidence="3" id="KW-1185">Reference proteome</keyword>
<dbReference type="Pfam" id="PF11249">
    <property type="entry name" value="DUF3047"/>
    <property type="match status" value="1"/>
</dbReference>
<dbReference type="InterPro" id="IPR021409">
    <property type="entry name" value="DUF3047"/>
</dbReference>
<evidence type="ECO:0008006" key="4">
    <source>
        <dbReference type="Google" id="ProtNLM"/>
    </source>
</evidence>
<feature type="transmembrane region" description="Helical" evidence="1">
    <location>
        <begin position="20"/>
        <end position="44"/>
    </location>
</feature>
<dbReference type="EMBL" id="PDEP01000006">
    <property type="protein sequence ID" value="PEN06968.1"/>
    <property type="molecule type" value="Genomic_DNA"/>
</dbReference>
<keyword evidence="1" id="KW-0812">Transmembrane</keyword>
<dbReference type="AlphaFoldDB" id="A0A2H3P5B6"/>
<proteinExistence type="predicted"/>
<name>A0A2H3P5B6_9BACT</name>
<keyword evidence="1" id="KW-0472">Membrane</keyword>
<keyword evidence="1" id="KW-1133">Transmembrane helix</keyword>
<protein>
    <recommendedName>
        <fullName evidence="4">DUF3047 domain-containing protein</fullName>
    </recommendedName>
</protein>
<reference evidence="2 3" key="1">
    <citation type="submission" date="2017-10" db="EMBL/GenBank/DDBJ databases">
        <title>Draft genome of Longimonas halophila.</title>
        <authorList>
            <person name="Goh K.M."/>
            <person name="Shamsir M.S."/>
            <person name="Lim S.W."/>
        </authorList>
    </citation>
    <scope>NUCLEOTIDE SEQUENCE [LARGE SCALE GENOMIC DNA]</scope>
    <source>
        <strain evidence="2 3">KCTC 42399</strain>
    </source>
</reference>
<dbReference type="InterPro" id="IPR010916">
    <property type="entry name" value="TonB_box_CS"/>
</dbReference>
<dbReference type="PROSITE" id="PS00430">
    <property type="entry name" value="TONB_DEPENDENT_REC_1"/>
    <property type="match status" value="1"/>
</dbReference>
<dbReference type="OrthoDB" id="9775969at2"/>
<comment type="caution">
    <text evidence="2">The sequence shown here is derived from an EMBL/GenBank/DDBJ whole genome shotgun (WGS) entry which is preliminary data.</text>
</comment>
<evidence type="ECO:0000256" key="1">
    <source>
        <dbReference type="SAM" id="Phobius"/>
    </source>
</evidence>
<accession>A0A2H3P5B6</accession>
<organism evidence="2 3">
    <name type="scientific">Longimonas halophila</name>
    <dbReference type="NCBI Taxonomy" id="1469170"/>
    <lineage>
        <taxon>Bacteria</taxon>
        <taxon>Pseudomonadati</taxon>
        <taxon>Rhodothermota</taxon>
        <taxon>Rhodothermia</taxon>
        <taxon>Rhodothermales</taxon>
        <taxon>Salisaetaceae</taxon>
        <taxon>Longimonas</taxon>
    </lineage>
</organism>
<sequence length="291" mass="31797">MPQSVRVYNEALSLVHPCGLAMRAIFATILVCTLAAGLVGFGMLSLPDDVIRVGDFSAGQIERGFPAGWQPITFGDIDTPTTYTVRRVNDTLVVRAESDGGASGLATERRINPNTHPIVAWRWKVSNVLDEGSVYEKSGDDYPARLYVTFDYDRSNLSFGQRARLRTASFLGYDNLPTRALNYIWASQAPIGEPVENPYTRLVMMLPTQSGSEKTGQWVEEVRHLGHDYRRAFSDAEGPLPNVNGVAIMTDTDDTGESATAYYGDILFMTEAAAAARYGDDAVSALSSPQP</sequence>
<gene>
    <name evidence="2" type="ORF">CRI93_07445</name>
</gene>